<dbReference type="RefSeq" id="WP_002629409.1">
    <property type="nucleotide sequence ID" value="NZ_ANAH02000015.1"/>
</dbReference>
<dbReference type="InterPro" id="IPR006652">
    <property type="entry name" value="Kelch_1"/>
</dbReference>
<dbReference type="InterPro" id="IPR015915">
    <property type="entry name" value="Kelch-typ_b-propeller"/>
</dbReference>
<dbReference type="InterPro" id="IPR011043">
    <property type="entry name" value="Gal_Oxase/kelch_b-propeller"/>
</dbReference>
<protein>
    <recommendedName>
        <fullName evidence="5">Kelch domain protein</fullName>
    </recommendedName>
</protein>
<name>S9QEU9_CYSF2</name>
<keyword evidence="1" id="KW-0880">Kelch repeat</keyword>
<evidence type="ECO:0000256" key="2">
    <source>
        <dbReference type="ARBA" id="ARBA00022737"/>
    </source>
</evidence>
<evidence type="ECO:0000256" key="1">
    <source>
        <dbReference type="ARBA" id="ARBA00022441"/>
    </source>
</evidence>
<dbReference type="SUPFAM" id="SSF50965">
    <property type="entry name" value="Galactose oxidase, central domain"/>
    <property type="match status" value="1"/>
</dbReference>
<evidence type="ECO:0000313" key="3">
    <source>
        <dbReference type="EMBL" id="EPX59859.1"/>
    </source>
</evidence>
<dbReference type="Proteomes" id="UP000011682">
    <property type="component" value="Unassembled WGS sequence"/>
</dbReference>
<dbReference type="PANTHER" id="PTHR46344:SF27">
    <property type="entry name" value="KELCH REPEAT SUPERFAMILY PROTEIN"/>
    <property type="match status" value="1"/>
</dbReference>
<keyword evidence="2" id="KW-0677">Repeat</keyword>
<dbReference type="PANTHER" id="PTHR46344">
    <property type="entry name" value="OS02G0202900 PROTEIN"/>
    <property type="match status" value="1"/>
</dbReference>
<dbReference type="Gene3D" id="2.130.10.80">
    <property type="entry name" value="Galactose oxidase/kelch, beta-propeller"/>
    <property type="match status" value="3"/>
</dbReference>
<organism evidence="3 4">
    <name type="scientific">Cystobacter fuscus (strain ATCC 25194 / DSM 2262 / NBRC 100088 / M29)</name>
    <dbReference type="NCBI Taxonomy" id="1242864"/>
    <lineage>
        <taxon>Bacteria</taxon>
        <taxon>Pseudomonadati</taxon>
        <taxon>Myxococcota</taxon>
        <taxon>Myxococcia</taxon>
        <taxon>Myxococcales</taxon>
        <taxon>Cystobacterineae</taxon>
        <taxon>Archangiaceae</taxon>
        <taxon>Cystobacter</taxon>
    </lineage>
</organism>
<dbReference type="eggNOG" id="COG3055">
    <property type="taxonomic scope" value="Bacteria"/>
</dbReference>
<proteinExistence type="predicted"/>
<dbReference type="eggNOG" id="COG1404">
    <property type="taxonomic scope" value="Bacteria"/>
</dbReference>
<keyword evidence="4" id="KW-1185">Reference proteome</keyword>
<evidence type="ECO:0008006" key="5">
    <source>
        <dbReference type="Google" id="ProtNLM"/>
    </source>
</evidence>
<accession>S9QEU9</accession>
<evidence type="ECO:0000313" key="4">
    <source>
        <dbReference type="Proteomes" id="UP000011682"/>
    </source>
</evidence>
<comment type="caution">
    <text evidence="3">The sequence shown here is derived from an EMBL/GenBank/DDBJ whole genome shotgun (WGS) entry which is preliminary data.</text>
</comment>
<dbReference type="EMBL" id="ANAH02000015">
    <property type="protein sequence ID" value="EPX59859.1"/>
    <property type="molecule type" value="Genomic_DNA"/>
</dbReference>
<dbReference type="Pfam" id="PF01344">
    <property type="entry name" value="Kelch_1"/>
    <property type="match status" value="4"/>
</dbReference>
<sequence>MTRVGRAASALFALVWVCLPAWAGGPLVALEGGRVLAMGGQEGGRALAGCELYEPGTGSWRATGALRTARRHPAAVRMEDGRVLVVGGVSASGALASCEVYEPATGRWSRVADLNEARAEAVAVVLPDGRVLVAGGVDADRLPVRSAELYDPATGRWTRTGSPASSRQGAGTAVVLDSGEVLFVGGLLAELYDPASGQWRKAGPVGGAAGTHRSGHSVTRLPDGRVLVVGGTTARAAATAEVYEPASGEWRQVASPGVPREGHGAMVTEDGRVRVAGGFHMKKGALASVETYDPVSDTWSVEPPLGAARRGAVLVPQPDGAVLVVGGSSELPGGPPASERYVPERCLPLTCASAGRTCGEPPDGCGGTLSCGPCEEAPSRCGEEGCGVERAVFDAVLGVPRCGEAGAGCDSVGLLAGRGLLGPEPHAPNTLGGSCSDGQGGTHARDEALDGLRVIAEEREGLSPGRRVRVEATVWAYARPGVNRLDLYAAADARAPEWTHLATLTPGRAGAQVLTATYVLPVGTVQALRGVFRYAGSAAPCPEGVFDDVDDLVFTTR</sequence>
<reference evidence="3" key="1">
    <citation type="submission" date="2013-05" db="EMBL/GenBank/DDBJ databases">
        <title>Genome assembly of Cystobacter fuscus DSM 2262.</title>
        <authorList>
            <person name="Sharma G."/>
            <person name="Khatri I."/>
            <person name="Kaur C."/>
            <person name="Mayilraj S."/>
            <person name="Subramanian S."/>
        </authorList>
    </citation>
    <scope>NUCLEOTIDE SEQUENCE [LARGE SCALE GENOMIC DNA]</scope>
    <source>
        <strain evidence="3">DSM 2262</strain>
    </source>
</reference>
<dbReference type="AlphaFoldDB" id="S9QEU9"/>
<dbReference type="SMART" id="SM00612">
    <property type="entry name" value="Kelch"/>
    <property type="match status" value="5"/>
</dbReference>
<gene>
    <name evidence="3" type="ORF">D187_002603</name>
</gene>
<dbReference type="Gene3D" id="2.120.10.80">
    <property type="entry name" value="Kelch-type beta propeller"/>
    <property type="match status" value="1"/>
</dbReference>
<dbReference type="InterPro" id="IPR037293">
    <property type="entry name" value="Gal_Oxidase_central_sf"/>
</dbReference>